<dbReference type="HOGENOM" id="CLU_3197966_0_0_9"/>
<accession>A0Q0V5</accession>
<name>A0Q0V5_CLONN</name>
<keyword evidence="2" id="KW-1185">Reference proteome</keyword>
<protein>
    <submittedName>
        <fullName evidence="1">Uncharacterized protein</fullName>
    </submittedName>
</protein>
<gene>
    <name evidence="1" type="ordered locus">NT01CX_2184</name>
</gene>
<organism evidence="1 2">
    <name type="scientific">Clostridium novyi (strain NT)</name>
    <dbReference type="NCBI Taxonomy" id="386415"/>
    <lineage>
        <taxon>Bacteria</taxon>
        <taxon>Bacillati</taxon>
        <taxon>Bacillota</taxon>
        <taxon>Clostridia</taxon>
        <taxon>Eubacteriales</taxon>
        <taxon>Clostridiaceae</taxon>
        <taxon>Clostridium</taxon>
    </lineage>
</organism>
<dbReference type="eggNOG" id="ENOG503154Y">
    <property type="taxonomic scope" value="Bacteria"/>
</dbReference>
<proteinExistence type="predicted"/>
<evidence type="ECO:0000313" key="2">
    <source>
        <dbReference type="Proteomes" id="UP000008220"/>
    </source>
</evidence>
<dbReference type="KEGG" id="cno:NT01CX_2184"/>
<evidence type="ECO:0000313" key="1">
    <source>
        <dbReference type="EMBL" id="ABK60684.1"/>
    </source>
</evidence>
<dbReference type="Proteomes" id="UP000008220">
    <property type="component" value="Chromosome"/>
</dbReference>
<dbReference type="EMBL" id="CP000382">
    <property type="protein sequence ID" value="ABK60684.1"/>
    <property type="molecule type" value="Genomic_DNA"/>
</dbReference>
<reference evidence="1 2" key="1">
    <citation type="journal article" date="2006" name="Nat. Biotechnol.">
        <title>The genome and transcriptomes of the anti-tumor agent Clostridium novyi-NT.</title>
        <authorList>
            <person name="Bettegowda C."/>
            <person name="Huang X."/>
            <person name="Lin J."/>
            <person name="Cheong I."/>
            <person name="Kohli M."/>
            <person name="Szabo S.A."/>
            <person name="Zhang X."/>
            <person name="Diaz L.A. Jr."/>
            <person name="Velculescu V.E."/>
            <person name="Parmigiani G."/>
            <person name="Kinzler K.W."/>
            <person name="Vogelstein B."/>
            <person name="Zhou S."/>
        </authorList>
    </citation>
    <scope>NUCLEOTIDE SEQUENCE [LARGE SCALE GENOMIC DNA]</scope>
    <source>
        <strain evidence="1 2">NT</strain>
    </source>
</reference>
<dbReference type="STRING" id="386415.NT01CX_2184"/>
<dbReference type="AlphaFoldDB" id="A0Q0V5"/>
<sequence length="49" mass="5712">MKIIIMNANKSDWYSSKLGKIYEVKKINKFSYTTKAGEVSKRDAQVIER</sequence>